<evidence type="ECO:0000313" key="2">
    <source>
        <dbReference type="Proteomes" id="UP000623467"/>
    </source>
</evidence>
<protein>
    <submittedName>
        <fullName evidence="1">Uncharacterized protein</fullName>
    </submittedName>
</protein>
<comment type="caution">
    <text evidence="1">The sequence shown here is derived from an EMBL/GenBank/DDBJ whole genome shotgun (WGS) entry which is preliminary data.</text>
</comment>
<proteinExistence type="predicted"/>
<dbReference type="EMBL" id="JACAZH010000030">
    <property type="protein sequence ID" value="KAF7340650.1"/>
    <property type="molecule type" value="Genomic_DNA"/>
</dbReference>
<reference evidence="1" key="1">
    <citation type="submission" date="2020-05" db="EMBL/GenBank/DDBJ databases">
        <title>Mycena genomes resolve the evolution of fungal bioluminescence.</title>
        <authorList>
            <person name="Tsai I.J."/>
        </authorList>
    </citation>
    <scope>NUCLEOTIDE SEQUENCE</scope>
    <source>
        <strain evidence="1">160909Yilan</strain>
    </source>
</reference>
<accession>A0A8H6XFS8</accession>
<evidence type="ECO:0000313" key="1">
    <source>
        <dbReference type="EMBL" id="KAF7340650.1"/>
    </source>
</evidence>
<name>A0A8H6XFS8_9AGAR</name>
<gene>
    <name evidence="1" type="ORF">MSAN_02137000</name>
</gene>
<dbReference type="AlphaFoldDB" id="A0A8H6XFS8"/>
<organism evidence="1 2">
    <name type="scientific">Mycena sanguinolenta</name>
    <dbReference type="NCBI Taxonomy" id="230812"/>
    <lineage>
        <taxon>Eukaryota</taxon>
        <taxon>Fungi</taxon>
        <taxon>Dikarya</taxon>
        <taxon>Basidiomycota</taxon>
        <taxon>Agaricomycotina</taxon>
        <taxon>Agaricomycetes</taxon>
        <taxon>Agaricomycetidae</taxon>
        <taxon>Agaricales</taxon>
        <taxon>Marasmiineae</taxon>
        <taxon>Mycenaceae</taxon>
        <taxon>Mycena</taxon>
    </lineage>
</organism>
<sequence>MHNVIRISQTHSIISILHSNKHSIHRTHRRGHAQLLDSFPVRRCIQQQHLEFIFHFPPPRGYLAHPSEPHFSPSEHLVQFRELCFSARNRF</sequence>
<keyword evidence="2" id="KW-1185">Reference proteome</keyword>
<dbReference type="Proteomes" id="UP000623467">
    <property type="component" value="Unassembled WGS sequence"/>
</dbReference>